<reference evidence="2 3" key="1">
    <citation type="submission" date="2017-10" db="EMBL/GenBank/DDBJ databases">
        <title>Complete Genome Sequence of Faecalibacterium prausnitzii isolated from the gut of healthy adult Indian.</title>
        <authorList>
            <person name="Bag S."/>
            <person name="Ghosh T.S."/>
            <person name="Das B."/>
        </authorList>
    </citation>
    <scope>NUCLEOTIDE SEQUENCE [LARGE SCALE GENOMIC DNA]</scope>
    <source>
        <strain evidence="2 3">Indica</strain>
    </source>
</reference>
<organism evidence="2 3">
    <name type="scientific">Faecalibacterium prausnitzii</name>
    <dbReference type="NCBI Taxonomy" id="853"/>
    <lineage>
        <taxon>Bacteria</taxon>
        <taxon>Bacillati</taxon>
        <taxon>Bacillota</taxon>
        <taxon>Clostridia</taxon>
        <taxon>Eubacteriales</taxon>
        <taxon>Oscillospiraceae</taxon>
        <taxon>Faecalibacterium</taxon>
    </lineage>
</organism>
<protein>
    <recommendedName>
        <fullName evidence="1">Helicase-associated domain-containing protein</fullName>
    </recommendedName>
</protein>
<evidence type="ECO:0000259" key="1">
    <source>
        <dbReference type="Pfam" id="PF03457"/>
    </source>
</evidence>
<evidence type="ECO:0000313" key="2">
    <source>
        <dbReference type="EMBL" id="ATL89529.1"/>
    </source>
</evidence>
<dbReference type="Pfam" id="PF03457">
    <property type="entry name" value="HA"/>
    <property type="match status" value="7"/>
</dbReference>
<dbReference type="PANTHER" id="PTHR33418:SF1">
    <property type="entry name" value="HELICASE-ASSOCIATED DOMAIN-CONTAINING PROTEIN"/>
    <property type="match status" value="1"/>
</dbReference>
<dbReference type="Proteomes" id="UP000223709">
    <property type="component" value="Chromosome"/>
</dbReference>
<dbReference type="PANTHER" id="PTHR33418">
    <property type="entry name" value="HELICASE-ASSOCIATED"/>
    <property type="match status" value="1"/>
</dbReference>
<sequence>MSNMQLGEDTITMSMTLNPVNEAAFQKAVQSLETLNRAAVFHPTGTGKSCIAWKVVEAHPQTTFFWLVAGAQRLALRQAELTRYNGGTLPGNVRFCDCEKLAAATPEQWVRLGEQKPGCIVLDCYHELSAVCWAQSVQKLLRMCPQAKVLGLGVPNGAPVCAAAQELFADCIVSHMTVAEAMAAGTMPVPSAYAALLWPQEEELATLRARIKNLCMPKGDTSLRVQYEELSWSLRQVENLTVLLPRLLSDTSGHYLVLFESAAYQEKLGAELEQLLRTVDPAVRFYAADHACFADSAAVETFLSDTAPGPKVLLCVNAPGVQQPLEGLAGVILVRQSSLMSTFKQMLCRALVAAGSRSVPVFDLVAQFEGLGNGRTLQRDCTEAMTRAGSKTPGFRQERPMQQTYRLYGKLRREMEARWEVLCQAAADAAVKEGTLELPRSYTIHSGVPVGKWLELQRQVQAGQRPGRLTAEQAAKLEKLGIRWNHRLETAWEKGFASAQKYRTEHGDLLVPVRYRDKNDFALGEWIVYNRQRYLGGNLTQNRIERLEAIGMVWSTSNDLWEQNYAAATQYYLEHGDLEVPIKYETPSGFGLGVWLGAQRAAHKAGELPQEQVERLDALGMDWTNRNDRKWMSLYDVAAAYYHEHGNLNVPSEYVTPDGVLLGKWVARQRYAYLNPDRSSARVTPERKALLDKLGMVWEKYDPWQERYDLALAYKTEHGDLEIPSVYKTADGVWLGSWVSRQRQALNSGSSALSSERRKLLRTLFKGERRPSDPAADHGTVREANWERNFRSAARYARKYKHLLVPASYVDSDGVRLGVWISNLRAARKNRPDSYQVTPAHIKKLNSIGMVWDARDAKWGTAYQQAKAYYKAHGNLHAAANYKSDETGFCLGDWLRRMREWDTAHDPKLTPERRAMLDKIGMEWSE</sequence>
<dbReference type="AlphaFoldDB" id="A0A291T8R8"/>
<feature type="domain" description="Helicase-associated" evidence="1">
    <location>
        <begin position="628"/>
        <end position="696"/>
    </location>
</feature>
<gene>
    <name evidence="2" type="ORF">CRH10_04000</name>
</gene>
<evidence type="ECO:0000313" key="3">
    <source>
        <dbReference type="Proteomes" id="UP000223709"/>
    </source>
</evidence>
<dbReference type="EMBL" id="CP023819">
    <property type="protein sequence ID" value="ATL89529.1"/>
    <property type="molecule type" value="Genomic_DNA"/>
</dbReference>
<dbReference type="InterPro" id="IPR005114">
    <property type="entry name" value="Helicase_assoc"/>
</dbReference>
<name>A0A291T8R8_9FIRM</name>
<feature type="domain" description="Helicase-associated" evidence="1">
    <location>
        <begin position="856"/>
        <end position="922"/>
    </location>
</feature>
<accession>A0A291T8R8</accession>
<feature type="domain" description="Helicase-associated" evidence="1">
    <location>
        <begin position="489"/>
        <end position="552"/>
    </location>
</feature>
<feature type="domain" description="Helicase-associated" evidence="1">
    <location>
        <begin position="560"/>
        <end position="621"/>
    </location>
</feature>
<feature type="domain" description="Helicase-associated" evidence="1">
    <location>
        <begin position="703"/>
        <end position="763"/>
    </location>
</feature>
<feature type="domain" description="Helicase-associated" evidence="1">
    <location>
        <begin position="416"/>
        <end position="481"/>
    </location>
</feature>
<proteinExistence type="predicted"/>
<feature type="domain" description="Helicase-associated" evidence="1">
    <location>
        <begin position="783"/>
        <end position="850"/>
    </location>
</feature>
<dbReference type="Gene3D" id="6.10.140.530">
    <property type="match status" value="6"/>
</dbReference>